<sequence>MAACVDANSTLRSDDKNKITKPDSINGDINIKTSLYHGPGWYVPSERKWVNYSDYSSLPRTTNRDAIDFQSEKDFISFLKKRDIPNYKKITAYFPSHPPSIKSESFYRIPPFQAGSGSNNGTKPCTIWRGADHYEYYQEILDEMKAADRRN</sequence>
<keyword evidence="1" id="KW-1185">Reference proteome</keyword>
<accession>A0A3Q0KL81</accession>
<evidence type="ECO:0000313" key="2">
    <source>
        <dbReference type="WBParaSite" id="Smp_127360.1"/>
    </source>
</evidence>
<dbReference type="AlphaFoldDB" id="A0A3Q0KL81"/>
<name>A0A3Q0KL81_SCHMA</name>
<protein>
    <submittedName>
        <fullName evidence="2">WWE domain-containing protein</fullName>
    </submittedName>
</protein>
<reference evidence="1" key="1">
    <citation type="journal article" date="2012" name="PLoS Negl. Trop. Dis.">
        <title>A systematically improved high quality genome and transcriptome of the human blood fluke Schistosoma mansoni.</title>
        <authorList>
            <person name="Protasio A.V."/>
            <person name="Tsai I.J."/>
            <person name="Babbage A."/>
            <person name="Nichol S."/>
            <person name="Hunt M."/>
            <person name="Aslett M.A."/>
            <person name="De Silva N."/>
            <person name="Velarde G.S."/>
            <person name="Anderson T.J."/>
            <person name="Clark R.C."/>
            <person name="Davidson C."/>
            <person name="Dillon G.P."/>
            <person name="Holroyd N.E."/>
            <person name="LoVerde P.T."/>
            <person name="Lloyd C."/>
            <person name="McQuillan J."/>
            <person name="Oliveira G."/>
            <person name="Otto T.D."/>
            <person name="Parker-Manuel S.J."/>
            <person name="Quail M.A."/>
            <person name="Wilson R.A."/>
            <person name="Zerlotini A."/>
            <person name="Dunne D.W."/>
            <person name="Berriman M."/>
        </authorList>
    </citation>
    <scope>NUCLEOTIDE SEQUENCE [LARGE SCALE GENOMIC DNA]</scope>
    <source>
        <strain evidence="1">Puerto Rican</strain>
    </source>
</reference>
<dbReference type="Proteomes" id="UP000008854">
    <property type="component" value="Unassembled WGS sequence"/>
</dbReference>
<dbReference type="WBParaSite" id="Smp_127360.1">
    <property type="protein sequence ID" value="Smp_127360.1"/>
    <property type="gene ID" value="Smp_127360"/>
</dbReference>
<proteinExistence type="predicted"/>
<reference evidence="2" key="2">
    <citation type="submission" date="2018-12" db="UniProtKB">
        <authorList>
            <consortium name="WormBaseParasite"/>
        </authorList>
    </citation>
    <scope>IDENTIFICATION</scope>
    <source>
        <strain evidence="2">Puerto Rican</strain>
    </source>
</reference>
<evidence type="ECO:0000313" key="1">
    <source>
        <dbReference type="Proteomes" id="UP000008854"/>
    </source>
</evidence>
<organism evidence="1 2">
    <name type="scientific">Schistosoma mansoni</name>
    <name type="common">Blood fluke</name>
    <dbReference type="NCBI Taxonomy" id="6183"/>
    <lineage>
        <taxon>Eukaryota</taxon>
        <taxon>Metazoa</taxon>
        <taxon>Spiralia</taxon>
        <taxon>Lophotrochozoa</taxon>
        <taxon>Platyhelminthes</taxon>
        <taxon>Trematoda</taxon>
        <taxon>Digenea</taxon>
        <taxon>Strigeidida</taxon>
        <taxon>Schistosomatoidea</taxon>
        <taxon>Schistosomatidae</taxon>
        <taxon>Schistosoma</taxon>
    </lineage>
</organism>
<dbReference type="InParanoid" id="A0A3Q0KL81"/>